<evidence type="ECO:0000256" key="5">
    <source>
        <dbReference type="SAM" id="Phobius"/>
    </source>
</evidence>
<evidence type="ECO:0000313" key="8">
    <source>
        <dbReference type="Proteomes" id="UP000054560"/>
    </source>
</evidence>
<organism evidence="7 8">
    <name type="scientific">Sphaeroforma arctica JP610</name>
    <dbReference type="NCBI Taxonomy" id="667725"/>
    <lineage>
        <taxon>Eukaryota</taxon>
        <taxon>Ichthyosporea</taxon>
        <taxon>Ichthyophonida</taxon>
        <taxon>Sphaeroforma</taxon>
    </lineage>
</organism>
<dbReference type="STRING" id="667725.A0A0L0F4Z3"/>
<evidence type="ECO:0000256" key="2">
    <source>
        <dbReference type="ARBA" id="ARBA00022692"/>
    </source>
</evidence>
<protein>
    <recommendedName>
        <fullName evidence="6">ABC-2 type transporter transmembrane domain-containing protein</fullName>
    </recommendedName>
</protein>
<evidence type="ECO:0000256" key="3">
    <source>
        <dbReference type="ARBA" id="ARBA00022989"/>
    </source>
</evidence>
<dbReference type="EMBL" id="KQ248357">
    <property type="protein sequence ID" value="KNC71664.1"/>
    <property type="molecule type" value="Genomic_DNA"/>
</dbReference>
<feature type="domain" description="ABC-2 type transporter transmembrane" evidence="6">
    <location>
        <begin position="1"/>
        <end position="75"/>
    </location>
</feature>
<dbReference type="GeneID" id="25916302"/>
<sequence length="126" mass="14640">MLFLVINISCAICQMIAAVVGTVAMAVCVYMIVVAYQLMFGGFIVNSTALPPWARWILETSFYFHATQGMFVNEFENKKYGKAVQEWTGVVHKWDKMYYLEMLIVYFIIVRVAAFVLLRYANRERR</sequence>
<dbReference type="Pfam" id="PF01061">
    <property type="entry name" value="ABC2_membrane"/>
    <property type="match status" value="1"/>
</dbReference>
<dbReference type="RefSeq" id="XP_014145566.1">
    <property type="nucleotide sequence ID" value="XM_014290091.1"/>
</dbReference>
<proteinExistence type="predicted"/>
<dbReference type="InterPro" id="IPR013525">
    <property type="entry name" value="ABC2_TM"/>
</dbReference>
<dbReference type="GO" id="GO:0016020">
    <property type="term" value="C:membrane"/>
    <property type="evidence" value="ECO:0007669"/>
    <property type="project" value="UniProtKB-SubCell"/>
</dbReference>
<comment type="subcellular location">
    <subcellularLocation>
        <location evidence="1">Membrane</location>
        <topology evidence="1">Multi-pass membrane protein</topology>
    </subcellularLocation>
</comment>
<name>A0A0L0F4Z3_9EUKA</name>
<keyword evidence="8" id="KW-1185">Reference proteome</keyword>
<dbReference type="Proteomes" id="UP000054560">
    <property type="component" value="Unassembled WGS sequence"/>
</dbReference>
<evidence type="ECO:0000256" key="1">
    <source>
        <dbReference type="ARBA" id="ARBA00004141"/>
    </source>
</evidence>
<feature type="transmembrane region" description="Helical" evidence="5">
    <location>
        <begin position="97"/>
        <end position="118"/>
    </location>
</feature>
<feature type="transmembrane region" description="Helical" evidence="5">
    <location>
        <begin position="12"/>
        <end position="36"/>
    </location>
</feature>
<keyword evidence="2 5" id="KW-0812">Transmembrane</keyword>
<keyword evidence="4 5" id="KW-0472">Membrane</keyword>
<evidence type="ECO:0000256" key="4">
    <source>
        <dbReference type="ARBA" id="ARBA00023136"/>
    </source>
</evidence>
<dbReference type="AlphaFoldDB" id="A0A0L0F4Z3"/>
<keyword evidence="3 5" id="KW-1133">Transmembrane helix</keyword>
<gene>
    <name evidence="7" type="ORF">SARC_15798</name>
</gene>
<accession>A0A0L0F4Z3</accession>
<reference evidence="7 8" key="1">
    <citation type="submission" date="2011-02" db="EMBL/GenBank/DDBJ databases">
        <title>The Genome Sequence of Sphaeroforma arctica JP610.</title>
        <authorList>
            <consortium name="The Broad Institute Genome Sequencing Platform"/>
            <person name="Russ C."/>
            <person name="Cuomo C."/>
            <person name="Young S.K."/>
            <person name="Zeng Q."/>
            <person name="Gargeya S."/>
            <person name="Alvarado L."/>
            <person name="Berlin A."/>
            <person name="Chapman S.B."/>
            <person name="Chen Z."/>
            <person name="Freedman E."/>
            <person name="Gellesch M."/>
            <person name="Goldberg J."/>
            <person name="Griggs A."/>
            <person name="Gujja S."/>
            <person name="Heilman E."/>
            <person name="Heiman D."/>
            <person name="Howarth C."/>
            <person name="Mehta T."/>
            <person name="Neiman D."/>
            <person name="Pearson M."/>
            <person name="Roberts A."/>
            <person name="Saif S."/>
            <person name="Shea T."/>
            <person name="Shenoy N."/>
            <person name="Sisk P."/>
            <person name="Stolte C."/>
            <person name="Sykes S."/>
            <person name="White J."/>
            <person name="Yandava C."/>
            <person name="Burger G."/>
            <person name="Gray M.W."/>
            <person name="Holland P.W.H."/>
            <person name="King N."/>
            <person name="Lang F.B.F."/>
            <person name="Roger A.J."/>
            <person name="Ruiz-Trillo I."/>
            <person name="Haas B."/>
            <person name="Nusbaum C."/>
            <person name="Birren B."/>
        </authorList>
    </citation>
    <scope>NUCLEOTIDE SEQUENCE [LARGE SCALE GENOMIC DNA]</scope>
    <source>
        <strain evidence="7 8">JP610</strain>
    </source>
</reference>
<evidence type="ECO:0000259" key="6">
    <source>
        <dbReference type="Pfam" id="PF01061"/>
    </source>
</evidence>
<evidence type="ECO:0000313" key="7">
    <source>
        <dbReference type="EMBL" id="KNC71664.1"/>
    </source>
</evidence>
<dbReference type="GO" id="GO:0140359">
    <property type="term" value="F:ABC-type transporter activity"/>
    <property type="evidence" value="ECO:0007669"/>
    <property type="project" value="InterPro"/>
</dbReference>